<protein>
    <submittedName>
        <fullName evidence="4">Trehalase</fullName>
    </submittedName>
</protein>
<dbReference type="SUPFAM" id="SSF48208">
    <property type="entry name" value="Six-hairpin glycosidases"/>
    <property type="match status" value="1"/>
</dbReference>
<dbReference type="PROSITE" id="PS00927">
    <property type="entry name" value="TREHALASE_1"/>
    <property type="match status" value="1"/>
</dbReference>
<feature type="chain" id="PRO_5028849046" evidence="3">
    <location>
        <begin position="21"/>
        <end position="556"/>
    </location>
</feature>
<dbReference type="Pfam" id="PF01204">
    <property type="entry name" value="Trehalase"/>
    <property type="match status" value="1"/>
</dbReference>
<evidence type="ECO:0000313" key="4">
    <source>
        <dbReference type="EMBL" id="QNI35139.1"/>
    </source>
</evidence>
<evidence type="ECO:0000256" key="3">
    <source>
        <dbReference type="SAM" id="SignalP"/>
    </source>
</evidence>
<dbReference type="EMBL" id="CP060394">
    <property type="protein sequence ID" value="QNI35139.1"/>
    <property type="molecule type" value="Genomic_DNA"/>
</dbReference>
<proteinExistence type="predicted"/>
<dbReference type="GO" id="GO:0005993">
    <property type="term" value="P:trehalose catabolic process"/>
    <property type="evidence" value="ECO:0007669"/>
    <property type="project" value="TreeGrafter"/>
</dbReference>
<dbReference type="Proteomes" id="UP000515312">
    <property type="component" value="Chromosome"/>
</dbReference>
<sequence>MKSLRRSVAILALCQAAVLAQVATATKPPSAPAAATIDQYIHRAWDTLSRSMTDCTSLIDPKLKTAPVLYIPQEIDEPPQVAALHSKCNVDVERLPHRITHIGEVDPRSIKVPGLLYLPNKYVVPGGRFNEMYGWDSYFILLGLLRDGRVDLAQGMVENFFFEIEHYGSILNANRTYYLTRSQPPFLSSMIRDVYDARLSAKAGDRKQAEAWLSRGYGYAVRDHNLWLSDFHRAGDTGLARYFDLGEGPVPEQEDDSTYYPDVIRWLLSHPDVHTDYLVDGPDQPNAAQQAELAKTSCDISVSHVCAHAHVDGHWLSADFYRGDRAMRESGYDPSFRFGPFSGSTHHDAPICLNSLLYKYERDLAWMAEKLGKTDEAKQWNAQADARKAAINKYLWNASEGMFFDYDYMAHKQSTYRYVTTFFPLWAGLADEEQIKGLEKSLHWFEQPGGLAMSTFNSGTQWDLPYGWAPPSWIAIAGLWKVGDIADARRLSESFSHTIKVNFEHDHTIREKYDVVSGSSQLDVATGYKTNEVGFGWSNAAYLKMQLLLAQTGGKQ</sequence>
<dbReference type="PROSITE" id="PS00928">
    <property type="entry name" value="TREHALASE_2"/>
    <property type="match status" value="1"/>
</dbReference>
<organism evidence="4 5">
    <name type="scientific">Alloacidobacterium dinghuense</name>
    <dbReference type="NCBI Taxonomy" id="2763107"/>
    <lineage>
        <taxon>Bacteria</taxon>
        <taxon>Pseudomonadati</taxon>
        <taxon>Acidobacteriota</taxon>
        <taxon>Terriglobia</taxon>
        <taxon>Terriglobales</taxon>
        <taxon>Acidobacteriaceae</taxon>
        <taxon>Alloacidobacterium</taxon>
    </lineage>
</organism>
<dbReference type="InterPro" id="IPR001661">
    <property type="entry name" value="Glyco_hydro_37"/>
</dbReference>
<name>A0A7G8BRG9_9BACT</name>
<dbReference type="PANTHER" id="PTHR23403">
    <property type="entry name" value="TREHALASE"/>
    <property type="match status" value="1"/>
</dbReference>
<keyword evidence="2" id="KW-0326">Glycosidase</keyword>
<dbReference type="InterPro" id="IPR012341">
    <property type="entry name" value="6hp_glycosidase-like_sf"/>
</dbReference>
<evidence type="ECO:0000256" key="2">
    <source>
        <dbReference type="ARBA" id="ARBA00023295"/>
    </source>
</evidence>
<dbReference type="PRINTS" id="PR00744">
    <property type="entry name" value="GLHYDRLASE37"/>
</dbReference>
<keyword evidence="3" id="KW-0732">Signal</keyword>
<dbReference type="PANTHER" id="PTHR23403:SF6">
    <property type="entry name" value="CYTOSOLIC NEUTRAL TREHALASE-RELATED"/>
    <property type="match status" value="1"/>
</dbReference>
<feature type="signal peptide" evidence="3">
    <location>
        <begin position="1"/>
        <end position="20"/>
    </location>
</feature>
<dbReference type="AlphaFoldDB" id="A0A7G8BRG9"/>
<dbReference type="GO" id="GO:0004555">
    <property type="term" value="F:alpha,alpha-trehalase activity"/>
    <property type="evidence" value="ECO:0007669"/>
    <property type="project" value="InterPro"/>
</dbReference>
<gene>
    <name evidence="4" type="ORF">H7849_22915</name>
</gene>
<accession>A0A7G8BRG9</accession>
<dbReference type="InterPro" id="IPR008928">
    <property type="entry name" value="6-hairpin_glycosidase_sf"/>
</dbReference>
<keyword evidence="5" id="KW-1185">Reference proteome</keyword>
<dbReference type="Gene3D" id="1.50.10.10">
    <property type="match status" value="1"/>
</dbReference>
<evidence type="ECO:0000313" key="5">
    <source>
        <dbReference type="Proteomes" id="UP000515312"/>
    </source>
</evidence>
<dbReference type="KEGG" id="adin:H7849_22915"/>
<evidence type="ECO:0000256" key="1">
    <source>
        <dbReference type="ARBA" id="ARBA00022801"/>
    </source>
</evidence>
<reference evidence="4 5" key="1">
    <citation type="submission" date="2020-08" db="EMBL/GenBank/DDBJ databases">
        <title>Edaphobacter telluris sp. nov. and Acidobacterium dinghuensis sp. nov., two acidobacteria isolated from forest soil.</title>
        <authorList>
            <person name="Fu J."/>
            <person name="Qiu L."/>
        </authorList>
    </citation>
    <scope>NUCLEOTIDE SEQUENCE [LARGE SCALE GENOMIC DNA]</scope>
    <source>
        <strain evidence="4">4Y35</strain>
    </source>
</reference>
<keyword evidence="1" id="KW-0378">Hydrolase</keyword>
<dbReference type="InterPro" id="IPR018232">
    <property type="entry name" value="Glyco_hydro_37_CS"/>
</dbReference>